<evidence type="ECO:0000256" key="2">
    <source>
        <dbReference type="ARBA" id="ARBA00007441"/>
    </source>
</evidence>
<protein>
    <submittedName>
        <fullName evidence="8">PLP-dependent aminotransferase family protein</fullName>
    </submittedName>
</protein>
<dbReference type="PANTHER" id="PTHR42790:SF19">
    <property type="entry name" value="KYNURENINE_ALPHA-AMINOADIPATE AMINOTRANSFERASE, MITOCHONDRIAL"/>
    <property type="match status" value="1"/>
</dbReference>
<name>A0A5C4VPK3_9ACTN</name>
<dbReference type="Proteomes" id="UP000313231">
    <property type="component" value="Unassembled WGS sequence"/>
</dbReference>
<dbReference type="GO" id="GO:0008483">
    <property type="term" value="F:transaminase activity"/>
    <property type="evidence" value="ECO:0007669"/>
    <property type="project" value="UniProtKB-KW"/>
</dbReference>
<dbReference type="InterPro" id="IPR015422">
    <property type="entry name" value="PyrdxlP-dep_Trfase_small"/>
</dbReference>
<comment type="similarity">
    <text evidence="2">Belongs to the class-I pyridoxal-phosphate-dependent aminotransferase family.</text>
</comment>
<evidence type="ECO:0000259" key="7">
    <source>
        <dbReference type="Pfam" id="PF00155"/>
    </source>
</evidence>
<dbReference type="GO" id="GO:1901605">
    <property type="term" value="P:alpha-amino acid metabolic process"/>
    <property type="evidence" value="ECO:0007669"/>
    <property type="project" value="TreeGrafter"/>
</dbReference>
<keyword evidence="5 8" id="KW-0808">Transferase</keyword>
<evidence type="ECO:0000256" key="4">
    <source>
        <dbReference type="ARBA" id="ARBA00022576"/>
    </source>
</evidence>
<reference evidence="8 9" key="1">
    <citation type="journal article" date="2016" name="Int. J. Syst. Evol. Microbiol.">
        <title>Nocardioides albidus sp. nov., an actinobacterium isolated from garden soil.</title>
        <authorList>
            <person name="Singh H."/>
            <person name="Du J."/>
            <person name="Trinh H."/>
            <person name="Won K."/>
            <person name="Yang J.E."/>
            <person name="Yin C."/>
            <person name="Kook M."/>
            <person name="Yi T.H."/>
        </authorList>
    </citation>
    <scope>NUCLEOTIDE SEQUENCE [LARGE SCALE GENOMIC DNA]</scope>
    <source>
        <strain evidence="8 9">CCTCC AB 2015297</strain>
    </source>
</reference>
<comment type="caution">
    <text evidence="8">The sequence shown here is derived from an EMBL/GenBank/DDBJ whole genome shotgun (WGS) entry which is preliminary data.</text>
</comment>
<dbReference type="Pfam" id="PF00155">
    <property type="entry name" value="Aminotran_1_2"/>
    <property type="match status" value="1"/>
</dbReference>
<comment type="subunit">
    <text evidence="3">Homodimer.</text>
</comment>
<dbReference type="SUPFAM" id="SSF53383">
    <property type="entry name" value="PLP-dependent transferases"/>
    <property type="match status" value="1"/>
</dbReference>
<evidence type="ECO:0000256" key="5">
    <source>
        <dbReference type="ARBA" id="ARBA00022679"/>
    </source>
</evidence>
<dbReference type="AlphaFoldDB" id="A0A5C4VPK3"/>
<evidence type="ECO:0000256" key="6">
    <source>
        <dbReference type="ARBA" id="ARBA00022898"/>
    </source>
</evidence>
<dbReference type="InterPro" id="IPR015424">
    <property type="entry name" value="PyrdxlP-dep_Trfase"/>
</dbReference>
<dbReference type="GO" id="GO:0030170">
    <property type="term" value="F:pyridoxal phosphate binding"/>
    <property type="evidence" value="ECO:0007669"/>
    <property type="project" value="InterPro"/>
</dbReference>
<accession>A0A5C4VPK3</accession>
<dbReference type="RefSeq" id="WP_139624288.1">
    <property type="nucleotide sequence ID" value="NZ_VDMP01000026.1"/>
</dbReference>
<comment type="cofactor">
    <cofactor evidence="1">
        <name>pyridoxal 5'-phosphate</name>
        <dbReference type="ChEBI" id="CHEBI:597326"/>
    </cofactor>
</comment>
<dbReference type="OrthoDB" id="199743at2"/>
<gene>
    <name evidence="8" type="ORF">FHP29_18350</name>
</gene>
<feature type="domain" description="Aminotransferase class I/classII large" evidence="7">
    <location>
        <begin position="43"/>
        <end position="394"/>
    </location>
</feature>
<dbReference type="EMBL" id="VDMP01000026">
    <property type="protein sequence ID" value="TNM37742.1"/>
    <property type="molecule type" value="Genomic_DNA"/>
</dbReference>
<dbReference type="PANTHER" id="PTHR42790">
    <property type="entry name" value="AMINOTRANSFERASE"/>
    <property type="match status" value="1"/>
</dbReference>
<evidence type="ECO:0000256" key="3">
    <source>
        <dbReference type="ARBA" id="ARBA00011738"/>
    </source>
</evidence>
<dbReference type="InterPro" id="IPR050859">
    <property type="entry name" value="Class-I_PLP-dep_aminotransf"/>
</dbReference>
<keyword evidence="4 8" id="KW-0032">Aminotransferase</keyword>
<evidence type="ECO:0000256" key="1">
    <source>
        <dbReference type="ARBA" id="ARBA00001933"/>
    </source>
</evidence>
<dbReference type="FunFam" id="3.40.640.10:FF:000053">
    <property type="entry name" value="Aminotransferase, class I"/>
    <property type="match status" value="1"/>
</dbReference>
<evidence type="ECO:0000313" key="8">
    <source>
        <dbReference type="EMBL" id="TNM37742.1"/>
    </source>
</evidence>
<proteinExistence type="inferred from homology"/>
<dbReference type="InterPro" id="IPR004839">
    <property type="entry name" value="Aminotransferase_I/II_large"/>
</dbReference>
<evidence type="ECO:0000313" key="9">
    <source>
        <dbReference type="Proteomes" id="UP000313231"/>
    </source>
</evidence>
<dbReference type="CDD" id="cd00609">
    <property type="entry name" value="AAT_like"/>
    <property type="match status" value="1"/>
</dbReference>
<keyword evidence="9" id="KW-1185">Reference proteome</keyword>
<dbReference type="InterPro" id="IPR015421">
    <property type="entry name" value="PyrdxlP-dep_Trfase_major"/>
</dbReference>
<dbReference type="Gene3D" id="3.90.1150.10">
    <property type="entry name" value="Aspartate Aminotransferase, domain 1"/>
    <property type="match status" value="1"/>
</dbReference>
<dbReference type="Gene3D" id="3.40.640.10">
    <property type="entry name" value="Type I PLP-dependent aspartate aminotransferase-like (Major domain)"/>
    <property type="match status" value="1"/>
</dbReference>
<organism evidence="8 9">
    <name type="scientific">Nocardioides albidus</name>
    <dbReference type="NCBI Taxonomy" id="1517589"/>
    <lineage>
        <taxon>Bacteria</taxon>
        <taxon>Bacillati</taxon>
        <taxon>Actinomycetota</taxon>
        <taxon>Actinomycetes</taxon>
        <taxon>Propionibacteriales</taxon>
        <taxon>Nocardioidaceae</taxon>
        <taxon>Nocardioides</taxon>
    </lineage>
</organism>
<keyword evidence="6" id="KW-0663">Pyridoxal phosphate</keyword>
<sequence length="415" mass="43497">MTAIDATTPELIPSLLPSLLAARAGGFRPSPVRDFWEVSMEPDVISLAGGNPDLSVLPLAELGEVATRAIAERGLEVLQYGGGAGTPGAREAAARTMAAEGVVADPQHVQVTAGSQMALDLVVKLLCDPGDVILAEGPSYVGAIGLFVGMQVDVVHVPIDDDGLVPAALEDTIARVRAEGRRIKALYTIPNFHNPSGVTLAAERRPEVVRICRDAGITIIEDNPYGLLSFDGTSQPSLQAMDPDNVIYLGSFSKVVAPGLRVGWAVAPEPMRRPLQLASEATVICASVLSQAVVEEYVLRHDWLGVLGRARSLYAGRAAAVLGALAATAPAGVTWSVPRGGFFTWVTLPEGTDVHRVLDAAIDRRVVFVPGSAFHADGSGANQLRLAFSLEQEDVLVEGVTRLMAAVAEVAGLNG</sequence>